<protein>
    <submittedName>
        <fullName evidence="2">Uncharacterized protein</fullName>
    </submittedName>
</protein>
<feature type="coiled-coil region" evidence="1">
    <location>
        <begin position="351"/>
        <end position="378"/>
    </location>
</feature>
<evidence type="ECO:0000256" key="1">
    <source>
        <dbReference type="SAM" id="Coils"/>
    </source>
</evidence>
<dbReference type="AlphaFoldDB" id="A0A3B0WPE6"/>
<evidence type="ECO:0000313" key="2">
    <source>
        <dbReference type="EMBL" id="VAW57855.1"/>
    </source>
</evidence>
<accession>A0A3B0WPE6</accession>
<reference evidence="2" key="1">
    <citation type="submission" date="2018-06" db="EMBL/GenBank/DDBJ databases">
        <authorList>
            <person name="Zhirakovskaya E."/>
        </authorList>
    </citation>
    <scope>NUCLEOTIDE SEQUENCE</scope>
</reference>
<name>A0A3B0WPE6_9ZZZZ</name>
<proteinExistence type="predicted"/>
<dbReference type="EMBL" id="UOFG01000002">
    <property type="protein sequence ID" value="VAW57855.1"/>
    <property type="molecule type" value="Genomic_DNA"/>
</dbReference>
<gene>
    <name evidence="2" type="ORF">MNBD_GAMMA11-2778</name>
</gene>
<keyword evidence="1" id="KW-0175">Coiled coil</keyword>
<sequence length="536" mass="61494">MKRIFYYSGYSLDVFHWNNDICIASFTFNPDDNGLEKFTVYLKATANTPARMLVDLIDEDFNKETIPHVGTADRKLIVNRLINRQYRKSRDYFYYRVTGREKSGRKDDKLLYCVLSNPDILKPWLDIVQETKTSISGIWSLALLNEYVFSHIQSTAKHTLIVSQQVAGNLRQTLLTNGRFEHSRSAAVNLDGSDIGEFISTEIEQTIRFLSNQRYIGFDDKIEIHIIPRDSDIEKIKNHCTDTHLLHFHYHRLTEIENSLKCYTQEAVDSTDYLIKHKIDYSNGIYSFICASIKLPVGNYGNAKIFLTCYQQLCANSLKIAGALILIISLLFSLSYITESHIYDDEAIMLNNQAAAINKDYQKQLSDLEHKLQLAQIMQSSVLLTEKIRNTKSVSPQNFMVDVSRILTISGTNDTQISKLSWHQNQFNDFQPENNKQKSTIDYGKTEAINHLARISGFIHVSKISLKNAVNKTNAIADAFNQYEFIRNIRLNKVPVDVRSQSSIENEKNSSMGQNTKNDSIRGQFEIEVIMDARKS</sequence>
<organism evidence="2">
    <name type="scientific">hydrothermal vent metagenome</name>
    <dbReference type="NCBI Taxonomy" id="652676"/>
    <lineage>
        <taxon>unclassified sequences</taxon>
        <taxon>metagenomes</taxon>
        <taxon>ecological metagenomes</taxon>
    </lineage>
</organism>